<comment type="caution">
    <text evidence="9">The sequence shown here is derived from an EMBL/GenBank/DDBJ whole genome shotgun (WGS) entry which is preliminary data.</text>
</comment>
<dbReference type="Pfam" id="PF00249">
    <property type="entry name" value="Myb_DNA-binding"/>
    <property type="match status" value="1"/>
</dbReference>
<evidence type="ECO:0000256" key="2">
    <source>
        <dbReference type="ARBA" id="ARBA00022737"/>
    </source>
</evidence>
<dbReference type="Gene3D" id="1.10.10.60">
    <property type="entry name" value="Homeodomain-like"/>
    <property type="match status" value="2"/>
</dbReference>
<protein>
    <submittedName>
        <fullName evidence="9">Transcription factor MYB97-like</fullName>
    </submittedName>
</protein>
<organism evidence="9 10">
    <name type="scientific">Senna tora</name>
    <dbReference type="NCBI Taxonomy" id="362788"/>
    <lineage>
        <taxon>Eukaryota</taxon>
        <taxon>Viridiplantae</taxon>
        <taxon>Streptophyta</taxon>
        <taxon>Embryophyta</taxon>
        <taxon>Tracheophyta</taxon>
        <taxon>Spermatophyta</taxon>
        <taxon>Magnoliopsida</taxon>
        <taxon>eudicotyledons</taxon>
        <taxon>Gunneridae</taxon>
        <taxon>Pentapetalae</taxon>
        <taxon>rosids</taxon>
        <taxon>fabids</taxon>
        <taxon>Fabales</taxon>
        <taxon>Fabaceae</taxon>
        <taxon>Caesalpinioideae</taxon>
        <taxon>Cassia clade</taxon>
        <taxon>Senna</taxon>
    </lineage>
</organism>
<dbReference type="OrthoDB" id="2143914at2759"/>
<dbReference type="PROSITE" id="PS51294">
    <property type="entry name" value="HTH_MYB"/>
    <property type="match status" value="1"/>
</dbReference>
<dbReference type="GO" id="GO:0003677">
    <property type="term" value="F:DNA binding"/>
    <property type="evidence" value="ECO:0007669"/>
    <property type="project" value="UniProtKB-KW"/>
</dbReference>
<keyword evidence="10" id="KW-1185">Reference proteome</keyword>
<dbReference type="InterPro" id="IPR009057">
    <property type="entry name" value="Homeodomain-like_sf"/>
</dbReference>
<evidence type="ECO:0000256" key="5">
    <source>
        <dbReference type="ARBA" id="ARBA00023163"/>
    </source>
</evidence>
<evidence type="ECO:0000259" key="8">
    <source>
        <dbReference type="PROSITE" id="PS51294"/>
    </source>
</evidence>
<dbReference type="PANTHER" id="PTHR47995:SF18">
    <property type="entry name" value="TRANSCRIPTION FACTOR MYB65"/>
    <property type="match status" value="1"/>
</dbReference>
<evidence type="ECO:0000313" key="9">
    <source>
        <dbReference type="EMBL" id="KAF7815834.1"/>
    </source>
</evidence>
<accession>A0A834TER2</accession>
<keyword evidence="2" id="KW-0677">Repeat</keyword>
<evidence type="ECO:0000256" key="4">
    <source>
        <dbReference type="ARBA" id="ARBA00023125"/>
    </source>
</evidence>
<dbReference type="SMART" id="SM00717">
    <property type="entry name" value="SANT"/>
    <property type="match status" value="2"/>
</dbReference>
<keyword evidence="4" id="KW-0238">DNA-binding</keyword>
<dbReference type="CDD" id="cd00167">
    <property type="entry name" value="SANT"/>
    <property type="match status" value="1"/>
</dbReference>
<dbReference type="InterPro" id="IPR001005">
    <property type="entry name" value="SANT/Myb"/>
</dbReference>
<proteinExistence type="predicted"/>
<evidence type="ECO:0000313" key="10">
    <source>
        <dbReference type="Proteomes" id="UP000634136"/>
    </source>
</evidence>
<name>A0A834TER2_9FABA</name>
<evidence type="ECO:0000256" key="1">
    <source>
        <dbReference type="ARBA" id="ARBA00004123"/>
    </source>
</evidence>
<sequence>MANANDYDDNKAENDDSGLVLAIGSGEGGGEGVGVATVVAAEEVAFKKGPWTAAEDAKNTGLSRCGKSCRLRWTNHLRPNLKKGAFSPEEEKLILELHAQFGNKWARMATLLPGRTDNEIKNYWNTRVKRRQRQGLPLYSSELDSATMPTMCTTPATTTTTQSITALVSSNFDFYHQNHLPLSSLHSGPAYSNCTPFADLNSLPSPSSLSFPFHQSSLHIAPLRPKRFRTSTTLLDQTLPTPLADHDGFDFSAHLSSSLSQNFGTPLESSSSVLGVLPPTIFSTKMELPSIQFSQSIEPDNKLVMEMEDPALHPSNDMLGDLLLEAQALVSGQNSKKRNYSSFSEGNGVFDRCQGLDDLPLSSVYCSSSGLKSTLEPQDLSKSTNDFSTLLYGMPSTIQVPDWHIDMPAQVPDVQSSGAIMEDDNFELDFKAIASLLPITTSTNPNENPGLYSWDTLPGLC</sequence>
<dbReference type="InterPro" id="IPR017930">
    <property type="entry name" value="Myb_dom"/>
</dbReference>
<dbReference type="Proteomes" id="UP000634136">
    <property type="component" value="Unassembled WGS sequence"/>
</dbReference>
<dbReference type="AlphaFoldDB" id="A0A834TER2"/>
<reference evidence="9" key="1">
    <citation type="submission" date="2020-09" db="EMBL/GenBank/DDBJ databases">
        <title>Genome-Enabled Discovery of Anthraquinone Biosynthesis in Senna tora.</title>
        <authorList>
            <person name="Kang S.-H."/>
            <person name="Pandey R.P."/>
            <person name="Lee C.-M."/>
            <person name="Sim J.-S."/>
            <person name="Jeong J.-T."/>
            <person name="Choi B.-S."/>
            <person name="Jung M."/>
            <person name="Ginzburg D."/>
            <person name="Zhao K."/>
            <person name="Won S.Y."/>
            <person name="Oh T.-J."/>
            <person name="Yu Y."/>
            <person name="Kim N.-H."/>
            <person name="Lee O.R."/>
            <person name="Lee T.-H."/>
            <person name="Bashyal P."/>
            <person name="Kim T.-S."/>
            <person name="Lee W.-H."/>
            <person name="Kawkins C."/>
            <person name="Kim C.-K."/>
            <person name="Kim J.S."/>
            <person name="Ahn B.O."/>
            <person name="Rhee S.Y."/>
            <person name="Sohng J.K."/>
        </authorList>
    </citation>
    <scope>NUCLEOTIDE SEQUENCE</scope>
    <source>
        <tissue evidence="9">Leaf</tissue>
    </source>
</reference>
<feature type="domain" description="HTH myb-type" evidence="8">
    <location>
        <begin position="78"/>
        <end position="132"/>
    </location>
</feature>
<keyword evidence="5" id="KW-0804">Transcription</keyword>
<feature type="domain" description="Myb-like" evidence="7">
    <location>
        <begin position="78"/>
        <end position="128"/>
    </location>
</feature>
<dbReference type="PROSITE" id="PS50090">
    <property type="entry name" value="MYB_LIKE"/>
    <property type="match status" value="1"/>
</dbReference>
<dbReference type="FunFam" id="1.10.10.60:FF:000119">
    <property type="entry name" value="Transcription factor GAMYB"/>
    <property type="match status" value="1"/>
</dbReference>
<dbReference type="GO" id="GO:0005634">
    <property type="term" value="C:nucleus"/>
    <property type="evidence" value="ECO:0007669"/>
    <property type="project" value="UniProtKB-SubCell"/>
</dbReference>
<evidence type="ECO:0000256" key="3">
    <source>
        <dbReference type="ARBA" id="ARBA00023015"/>
    </source>
</evidence>
<dbReference type="SUPFAM" id="SSF46689">
    <property type="entry name" value="Homeodomain-like"/>
    <property type="match status" value="1"/>
</dbReference>
<dbReference type="EMBL" id="JAAIUW010000009">
    <property type="protein sequence ID" value="KAF7815834.1"/>
    <property type="molecule type" value="Genomic_DNA"/>
</dbReference>
<evidence type="ECO:0000259" key="7">
    <source>
        <dbReference type="PROSITE" id="PS50090"/>
    </source>
</evidence>
<evidence type="ECO:0000256" key="6">
    <source>
        <dbReference type="ARBA" id="ARBA00023242"/>
    </source>
</evidence>
<comment type="subcellular location">
    <subcellularLocation>
        <location evidence="1">Nucleus</location>
    </subcellularLocation>
</comment>
<dbReference type="PANTHER" id="PTHR47995">
    <property type="entry name" value="TRANSCRIPTION FACTOR MYB33-RELATED"/>
    <property type="match status" value="1"/>
</dbReference>
<keyword evidence="3" id="KW-0805">Transcription regulation</keyword>
<gene>
    <name evidence="9" type="ORF">G2W53_029803</name>
</gene>
<keyword evidence="6" id="KW-0539">Nucleus</keyword>